<reference evidence="2 3" key="1">
    <citation type="submission" date="2022-05" db="EMBL/GenBank/DDBJ databases">
        <title>Description of the Bartonella bilalgolemii sp. nov. Isolated from Apodemus uralensis (Pallas 1811).</title>
        <authorList>
            <person name="Zgheib R."/>
            <person name="Celebi B."/>
        </authorList>
    </citation>
    <scope>NUCLEOTIDE SEQUENCE [LARGE SCALE GENOMIC DNA]</scope>
    <source>
        <strain evidence="2 3">G70</strain>
    </source>
</reference>
<organism evidence="2 3">
    <name type="scientific">Bartonella bilalgolemii</name>
    <dbReference type="NCBI Taxonomy" id="2942911"/>
    <lineage>
        <taxon>Bacteria</taxon>
        <taxon>Pseudomonadati</taxon>
        <taxon>Pseudomonadota</taxon>
        <taxon>Alphaproteobacteria</taxon>
        <taxon>Hyphomicrobiales</taxon>
        <taxon>Bartonellaceae</taxon>
        <taxon>Bartonella</taxon>
    </lineage>
</organism>
<accession>A0ABT0P6W3</accession>
<proteinExistence type="predicted"/>
<keyword evidence="3" id="KW-1185">Reference proteome</keyword>
<dbReference type="InterPro" id="IPR011990">
    <property type="entry name" value="TPR-like_helical_dom_sf"/>
</dbReference>
<dbReference type="Pfam" id="PF08238">
    <property type="entry name" value="Sel1"/>
    <property type="match status" value="6"/>
</dbReference>
<keyword evidence="1" id="KW-0732">Signal</keyword>
<dbReference type="PANTHER" id="PTHR11102">
    <property type="entry name" value="SEL-1-LIKE PROTEIN"/>
    <property type="match status" value="1"/>
</dbReference>
<dbReference type="InterPro" id="IPR050767">
    <property type="entry name" value="Sel1_AlgK"/>
</dbReference>
<dbReference type="RefSeq" id="WP_249674555.1">
    <property type="nucleotide sequence ID" value="NZ_JAMCOF010000001.1"/>
</dbReference>
<name>A0ABT0P6W3_9HYPH</name>
<evidence type="ECO:0000256" key="1">
    <source>
        <dbReference type="SAM" id="SignalP"/>
    </source>
</evidence>
<feature type="chain" id="PRO_5045094976" evidence="1">
    <location>
        <begin position="23"/>
        <end position="350"/>
    </location>
</feature>
<dbReference type="SUPFAM" id="SSF81901">
    <property type="entry name" value="HCP-like"/>
    <property type="match status" value="2"/>
</dbReference>
<gene>
    <name evidence="2" type="ORF">M4Z11_00985</name>
</gene>
<comment type="caution">
    <text evidence="2">The sequence shown here is derived from an EMBL/GenBank/DDBJ whole genome shotgun (WGS) entry which is preliminary data.</text>
</comment>
<dbReference type="SMART" id="SM00671">
    <property type="entry name" value="SEL1"/>
    <property type="match status" value="5"/>
</dbReference>
<dbReference type="Proteomes" id="UP001523003">
    <property type="component" value="Unassembled WGS sequence"/>
</dbReference>
<dbReference type="PANTHER" id="PTHR11102:SF160">
    <property type="entry name" value="ERAD-ASSOCIATED E3 UBIQUITIN-PROTEIN LIGASE COMPONENT HRD3"/>
    <property type="match status" value="1"/>
</dbReference>
<dbReference type="Gene3D" id="1.25.40.10">
    <property type="entry name" value="Tetratricopeptide repeat domain"/>
    <property type="match status" value="2"/>
</dbReference>
<evidence type="ECO:0000313" key="2">
    <source>
        <dbReference type="EMBL" id="MCL6229201.1"/>
    </source>
</evidence>
<evidence type="ECO:0000313" key="3">
    <source>
        <dbReference type="Proteomes" id="UP001523003"/>
    </source>
</evidence>
<sequence>MSKFYGALILGTIAFVMSFVSATQAQQGEPIVDISQNVENTQETQKNVSPLEVGQYDEAYDYYTQGYYVKAFRAALRRAEQNDPIAQTLIGRMYMEGHVGPVDGKQAVLWFKNAANQGDPQAQLRYGLMLFEGTFIEKNISLAEEFIRKAMNSGVREAYFYSGQIHLYKAMHEQEESGKDGVEEVDVKNKENESIEQALIWFLKGASLGDPEAAFAAAKVLSVGTLTMPKNDGNARRLLEAAAQNKHLMAQVILAQWLLQGRGGESDFQRAFDLFLDNAYKNIVVAQVSLARLYRDGVGTSEDPITAAAWYLIAKSQKAEISDLETMIEGMDETQLQRAMQKAKKLVYRL</sequence>
<dbReference type="InterPro" id="IPR006597">
    <property type="entry name" value="Sel1-like"/>
</dbReference>
<feature type="signal peptide" evidence="1">
    <location>
        <begin position="1"/>
        <end position="22"/>
    </location>
</feature>
<protein>
    <submittedName>
        <fullName evidence="2">Sel1 repeat family protein</fullName>
    </submittedName>
</protein>
<dbReference type="EMBL" id="JAMCOF010000001">
    <property type="protein sequence ID" value="MCL6229201.1"/>
    <property type="molecule type" value="Genomic_DNA"/>
</dbReference>